<sequence>MDHCYRLRPLSALVICSLVASAWADGGSQTVLDQGGERDGPLLANGPPPPKRELHGKFLHITDFHPDEHYKPYTSEEKSCHRGKGTTGVYGSAVSECDSSYSLVNDTFDWIAANLKDDVDFVIWTGDSARHDNDEKIPRTADEVLRSNQYLVDRMKEVFADERNPNQLAVPIIPNIGNNDFLPHNILLPGPNKWLSYYAEMWGAFIPEEQRHSFEFGGWYDIEVIPNKLSVFSLNTMYFFDRNAGVDDCTTPSEPGFKQMEWLRIQLQQLRERGMKAILLGHVPPVKTPSKQLWDETCWQKYNLWMQQYRDVVVGSVYGHMNIDHFVLHDTRKIDIGLLGGDTAAAESYYGFEDYGEDEVWDQELEEFEEEEDLYTSPVSSNSKASYLEELRRAWSKLPEVTPLCKGAQLSTLTGPDPSVDKKKGRKGKKGRKRKERKKKEKKLGGKWAERYHVSFVSPSIVPNFFPTLRVIEYNITGLEDAPTWTPAAGTNPPASLGNPDETAELNSEVRQARALQAARKRKGKKRKGKKGKKGRKGRKGRKGDPSLVVPDPPTKNSPPGPAYSPQPLTWTGYSQYYANITRINEGAASSDAVDGGKARKFGYEVEYDTFSDKLYGLKDMTVRNYVRLAYRIGMAAAGKKGQVSVALNDEYEVLDEEEQGEDGVGEEGETEEDEESEEFGDEGEEVEEEDEEFGNEDEAGVEGEFETESVECQVVASGKREKRKKRASERAWRRFLRYAFVSTGFEEETIDGLSSGVGEADEREAWDEL</sequence>
<keyword evidence="16" id="KW-1185">Reference proteome</keyword>
<comment type="caution">
    <text evidence="15">The sequence shown here is derived from an EMBL/GenBank/DDBJ whole genome shotgun (WGS) entry which is preliminary data.</text>
</comment>
<dbReference type="GO" id="GO:0004309">
    <property type="term" value="F:exopolyphosphatase activity"/>
    <property type="evidence" value="ECO:0007669"/>
    <property type="project" value="TreeGrafter"/>
</dbReference>
<accession>A0AAE8MRM1</accession>
<dbReference type="InterPro" id="IPR004843">
    <property type="entry name" value="Calcineurin-like_PHP"/>
</dbReference>
<dbReference type="GO" id="GO:0006798">
    <property type="term" value="P:polyphosphate catabolic process"/>
    <property type="evidence" value="ECO:0007669"/>
    <property type="project" value="TreeGrafter"/>
</dbReference>
<organism evidence="15 16">
    <name type="scientific">Cephalotrichum gorgonifer</name>
    <dbReference type="NCBI Taxonomy" id="2041049"/>
    <lineage>
        <taxon>Eukaryota</taxon>
        <taxon>Fungi</taxon>
        <taxon>Dikarya</taxon>
        <taxon>Ascomycota</taxon>
        <taxon>Pezizomycotina</taxon>
        <taxon>Sordariomycetes</taxon>
        <taxon>Hypocreomycetidae</taxon>
        <taxon>Microascales</taxon>
        <taxon>Microascaceae</taxon>
        <taxon>Cephalotrichum</taxon>
    </lineage>
</organism>
<evidence type="ECO:0000256" key="3">
    <source>
        <dbReference type="ARBA" id="ARBA00012459"/>
    </source>
</evidence>
<dbReference type="EMBL" id="ONZQ02000001">
    <property type="protein sequence ID" value="SPN97780.1"/>
    <property type="molecule type" value="Genomic_DNA"/>
</dbReference>
<dbReference type="InterPro" id="IPR029052">
    <property type="entry name" value="Metallo-depent_PP-like"/>
</dbReference>
<dbReference type="AlphaFoldDB" id="A0AAE8MRM1"/>
<feature type="region of interest" description="Disordered" evidence="12">
    <location>
        <begin position="652"/>
        <end position="729"/>
    </location>
</feature>
<dbReference type="PANTHER" id="PTHR10340">
    <property type="entry name" value="SPHINGOMYELIN PHOSPHODIESTERASE"/>
    <property type="match status" value="1"/>
</dbReference>
<dbReference type="SUPFAM" id="SSF56300">
    <property type="entry name" value="Metallo-dependent phosphatases"/>
    <property type="match status" value="1"/>
</dbReference>
<evidence type="ECO:0000313" key="16">
    <source>
        <dbReference type="Proteomes" id="UP001187682"/>
    </source>
</evidence>
<dbReference type="PANTHER" id="PTHR10340:SF55">
    <property type="entry name" value="ENDOPOLYPHOSPHATASE"/>
    <property type="match status" value="1"/>
</dbReference>
<evidence type="ECO:0000256" key="6">
    <source>
        <dbReference type="ARBA" id="ARBA00022692"/>
    </source>
</evidence>
<feature type="region of interest" description="Disordered" evidence="12">
    <location>
        <begin position="30"/>
        <end position="49"/>
    </location>
</feature>
<feature type="chain" id="PRO_5042205777" description="Endopolyphosphatase" evidence="13">
    <location>
        <begin position="25"/>
        <end position="770"/>
    </location>
</feature>
<evidence type="ECO:0000256" key="9">
    <source>
        <dbReference type="ARBA" id="ARBA00022989"/>
    </source>
</evidence>
<dbReference type="Pfam" id="PF00149">
    <property type="entry name" value="Metallophos"/>
    <property type="match status" value="1"/>
</dbReference>
<feature type="compositionally biased region" description="Acidic residues" evidence="12">
    <location>
        <begin position="652"/>
        <end position="710"/>
    </location>
</feature>
<feature type="region of interest" description="Disordered" evidence="12">
    <location>
        <begin position="408"/>
        <end position="444"/>
    </location>
</feature>
<evidence type="ECO:0000256" key="4">
    <source>
        <dbReference type="ARBA" id="ARBA00014458"/>
    </source>
</evidence>
<evidence type="ECO:0000256" key="5">
    <source>
        <dbReference type="ARBA" id="ARBA00022554"/>
    </source>
</evidence>
<dbReference type="GO" id="GO:0000298">
    <property type="term" value="F:endopolyphosphatase activity"/>
    <property type="evidence" value="ECO:0007669"/>
    <property type="project" value="UniProtKB-EC"/>
</dbReference>
<dbReference type="EC" id="3.6.1.10" evidence="3"/>
<proteinExistence type="inferred from homology"/>
<dbReference type="InterPro" id="IPR041805">
    <property type="entry name" value="ASMase/PPN1_MPP"/>
</dbReference>
<name>A0AAE8MRM1_9PEZI</name>
<dbReference type="Gene3D" id="3.60.21.10">
    <property type="match status" value="1"/>
</dbReference>
<evidence type="ECO:0000256" key="10">
    <source>
        <dbReference type="ARBA" id="ARBA00023136"/>
    </source>
</evidence>
<keyword evidence="13" id="KW-0732">Signal</keyword>
<dbReference type="Proteomes" id="UP001187682">
    <property type="component" value="Unassembled WGS sequence"/>
</dbReference>
<evidence type="ECO:0000313" key="15">
    <source>
        <dbReference type="EMBL" id="SPN97780.1"/>
    </source>
</evidence>
<dbReference type="GO" id="GO:0008081">
    <property type="term" value="F:phosphoric diester hydrolase activity"/>
    <property type="evidence" value="ECO:0007669"/>
    <property type="project" value="TreeGrafter"/>
</dbReference>
<keyword evidence="8" id="KW-0735">Signal-anchor</keyword>
<dbReference type="InterPro" id="IPR012358">
    <property type="entry name" value="EndopolyPtase_N1"/>
</dbReference>
<feature type="compositionally biased region" description="Basic residues" evidence="12">
    <location>
        <begin position="519"/>
        <end position="542"/>
    </location>
</feature>
<evidence type="ECO:0000256" key="8">
    <source>
        <dbReference type="ARBA" id="ARBA00022968"/>
    </source>
</evidence>
<evidence type="ECO:0000256" key="11">
    <source>
        <dbReference type="ARBA" id="ARBA00023180"/>
    </source>
</evidence>
<evidence type="ECO:0000256" key="13">
    <source>
        <dbReference type="SAM" id="SignalP"/>
    </source>
</evidence>
<keyword evidence="7" id="KW-0378">Hydrolase</keyword>
<comment type="similarity">
    <text evidence="2">Belongs to the endopolyphosphatase PPN1 family.</text>
</comment>
<dbReference type="CDD" id="cd00842">
    <property type="entry name" value="MPP_ASMase"/>
    <property type="match status" value="1"/>
</dbReference>
<evidence type="ECO:0000256" key="2">
    <source>
        <dbReference type="ARBA" id="ARBA00010399"/>
    </source>
</evidence>
<feature type="region of interest" description="Disordered" evidence="12">
    <location>
        <begin position="485"/>
        <end position="568"/>
    </location>
</feature>
<keyword evidence="11" id="KW-0325">Glycoprotein</keyword>
<protein>
    <recommendedName>
        <fullName evidence="4">Endopolyphosphatase</fullName>
        <ecNumber evidence="3">3.6.1.10</ecNumber>
    </recommendedName>
</protein>
<evidence type="ECO:0000256" key="12">
    <source>
        <dbReference type="SAM" id="MobiDB-lite"/>
    </source>
</evidence>
<keyword evidence="10" id="KW-0472">Membrane</keyword>
<dbReference type="FunFam" id="3.60.21.10:FF:000082">
    <property type="entry name" value="Endopolyphosphatase"/>
    <property type="match status" value="1"/>
</dbReference>
<dbReference type="GO" id="GO:0005774">
    <property type="term" value="C:vacuolar membrane"/>
    <property type="evidence" value="ECO:0007669"/>
    <property type="project" value="UniProtKB-SubCell"/>
</dbReference>
<keyword evidence="5" id="KW-0926">Vacuole</keyword>
<dbReference type="PIRSF" id="PIRSF027093">
    <property type="entry name" value="EndopolyPtase_N1"/>
    <property type="match status" value="1"/>
</dbReference>
<evidence type="ECO:0000256" key="1">
    <source>
        <dbReference type="ARBA" id="ARBA00004576"/>
    </source>
</evidence>
<feature type="domain" description="Calcineurin-like phosphoesterase" evidence="14">
    <location>
        <begin position="57"/>
        <end position="320"/>
    </location>
</feature>
<keyword evidence="9" id="KW-1133">Transmembrane helix</keyword>
<comment type="subcellular location">
    <subcellularLocation>
        <location evidence="1">Vacuole membrane</location>
        <topology evidence="1">Single-pass type II membrane protein</topology>
    </subcellularLocation>
</comment>
<gene>
    <name evidence="15" type="ORF">DNG_01293</name>
</gene>
<feature type="signal peptide" evidence="13">
    <location>
        <begin position="1"/>
        <end position="24"/>
    </location>
</feature>
<evidence type="ECO:0000256" key="7">
    <source>
        <dbReference type="ARBA" id="ARBA00022801"/>
    </source>
</evidence>
<evidence type="ECO:0000259" key="14">
    <source>
        <dbReference type="Pfam" id="PF00149"/>
    </source>
</evidence>
<feature type="compositionally biased region" description="Pro residues" evidence="12">
    <location>
        <begin position="551"/>
        <end position="565"/>
    </location>
</feature>
<keyword evidence="6" id="KW-0812">Transmembrane</keyword>
<reference evidence="15" key="1">
    <citation type="submission" date="2018-03" db="EMBL/GenBank/DDBJ databases">
        <authorList>
            <person name="Guldener U."/>
        </authorList>
    </citation>
    <scope>NUCLEOTIDE SEQUENCE</scope>
</reference>
<feature type="compositionally biased region" description="Basic residues" evidence="12">
    <location>
        <begin position="423"/>
        <end position="442"/>
    </location>
</feature>
<dbReference type="GO" id="GO:0000324">
    <property type="term" value="C:fungal-type vacuole"/>
    <property type="evidence" value="ECO:0007669"/>
    <property type="project" value="TreeGrafter"/>
</dbReference>